<feature type="transmembrane region" description="Helical" evidence="7">
    <location>
        <begin position="523"/>
        <end position="545"/>
    </location>
</feature>
<dbReference type="RefSeq" id="WP_002594974.1">
    <property type="nucleotide sequence ID" value="NZ_KB850998.1"/>
</dbReference>
<feature type="transmembrane region" description="Helical" evidence="7">
    <location>
        <begin position="163"/>
        <end position="189"/>
    </location>
</feature>
<accession>A0A0E2HEX5</accession>
<dbReference type="Pfam" id="PF02687">
    <property type="entry name" value="FtsX"/>
    <property type="match status" value="2"/>
</dbReference>
<keyword evidence="4 7" id="KW-1133">Transmembrane helix</keyword>
<evidence type="ECO:0000313" key="9">
    <source>
        <dbReference type="EMBL" id="ENZ18835.1"/>
    </source>
</evidence>
<dbReference type="PATRIC" id="fig|999408.3.peg.1234"/>
<feature type="transmembrane region" description="Helical" evidence="7">
    <location>
        <begin position="469"/>
        <end position="492"/>
    </location>
</feature>
<evidence type="ECO:0000256" key="4">
    <source>
        <dbReference type="ARBA" id="ARBA00022989"/>
    </source>
</evidence>
<dbReference type="GO" id="GO:0022857">
    <property type="term" value="F:transmembrane transporter activity"/>
    <property type="evidence" value="ECO:0007669"/>
    <property type="project" value="TreeGrafter"/>
</dbReference>
<keyword evidence="3 7" id="KW-0812">Transmembrane</keyword>
<feature type="transmembrane region" description="Helical" evidence="7">
    <location>
        <begin position="134"/>
        <end position="157"/>
    </location>
</feature>
<evidence type="ECO:0000256" key="2">
    <source>
        <dbReference type="ARBA" id="ARBA00022475"/>
    </source>
</evidence>
<proteinExistence type="inferred from homology"/>
<feature type="domain" description="ABC3 transporter permease C-terminal" evidence="8">
    <location>
        <begin position="78"/>
        <end position="201"/>
    </location>
</feature>
<dbReference type="InterPro" id="IPR003838">
    <property type="entry name" value="ABC3_permease_C"/>
</dbReference>
<feature type="transmembrane region" description="Helical" evidence="7">
    <location>
        <begin position="21"/>
        <end position="40"/>
    </location>
</feature>
<evidence type="ECO:0000256" key="5">
    <source>
        <dbReference type="ARBA" id="ARBA00023136"/>
    </source>
</evidence>
<feature type="transmembrane region" description="Helical" evidence="7">
    <location>
        <begin position="72"/>
        <end position="92"/>
    </location>
</feature>
<name>A0A0E2HEX5_9FIRM</name>
<evidence type="ECO:0000313" key="10">
    <source>
        <dbReference type="Proteomes" id="UP000013085"/>
    </source>
</evidence>
<evidence type="ECO:0000256" key="3">
    <source>
        <dbReference type="ARBA" id="ARBA00022692"/>
    </source>
</evidence>
<dbReference type="EMBL" id="AGYR01000007">
    <property type="protein sequence ID" value="ENZ18835.1"/>
    <property type="molecule type" value="Genomic_DNA"/>
</dbReference>
<dbReference type="AlphaFoldDB" id="A0A0E2HEX5"/>
<organism evidence="9 10">
    <name type="scientific">[Clostridium] clostridioforme 90A8</name>
    <dbReference type="NCBI Taxonomy" id="999408"/>
    <lineage>
        <taxon>Bacteria</taxon>
        <taxon>Bacillati</taxon>
        <taxon>Bacillota</taxon>
        <taxon>Clostridia</taxon>
        <taxon>Lachnospirales</taxon>
        <taxon>Lachnospiraceae</taxon>
        <taxon>Enterocloster</taxon>
    </lineage>
</organism>
<feature type="domain" description="ABC3 transporter permease C-terminal" evidence="8">
    <location>
        <begin position="478"/>
        <end position="596"/>
    </location>
</feature>
<dbReference type="PANTHER" id="PTHR30572:SF4">
    <property type="entry name" value="ABC TRANSPORTER PERMEASE YTRF"/>
    <property type="match status" value="1"/>
</dbReference>
<evidence type="ECO:0000256" key="1">
    <source>
        <dbReference type="ARBA" id="ARBA00004651"/>
    </source>
</evidence>
<dbReference type="GO" id="GO:0005886">
    <property type="term" value="C:plasma membrane"/>
    <property type="evidence" value="ECO:0007669"/>
    <property type="project" value="UniProtKB-SubCell"/>
</dbReference>
<dbReference type="HOGENOM" id="CLU_010964_2_1_9"/>
<comment type="subcellular location">
    <subcellularLocation>
        <location evidence="1">Cell membrane</location>
        <topology evidence="1">Multi-pass membrane protein</topology>
    </subcellularLocation>
</comment>
<evidence type="ECO:0000259" key="8">
    <source>
        <dbReference type="Pfam" id="PF02687"/>
    </source>
</evidence>
<gene>
    <name evidence="9" type="ORF">HMPREF1090_01152</name>
</gene>
<comment type="similarity">
    <text evidence="6">Belongs to the ABC-4 integral membrane protein family.</text>
</comment>
<keyword evidence="5 7" id="KW-0472">Membrane</keyword>
<evidence type="ECO:0000256" key="6">
    <source>
        <dbReference type="ARBA" id="ARBA00038076"/>
    </source>
</evidence>
<feature type="transmembrane region" description="Helical" evidence="7">
    <location>
        <begin position="242"/>
        <end position="263"/>
    </location>
</feature>
<dbReference type="Proteomes" id="UP000013085">
    <property type="component" value="Unassembled WGS sequence"/>
</dbReference>
<keyword evidence="2" id="KW-1003">Cell membrane</keyword>
<dbReference type="PANTHER" id="PTHR30572">
    <property type="entry name" value="MEMBRANE COMPONENT OF TRANSPORTER-RELATED"/>
    <property type="match status" value="1"/>
</dbReference>
<feature type="transmembrane region" description="Helical" evidence="7">
    <location>
        <begin position="565"/>
        <end position="586"/>
    </location>
</feature>
<reference evidence="9 10" key="1">
    <citation type="submission" date="2013-01" db="EMBL/GenBank/DDBJ databases">
        <title>The Genome Sequence of Clostridium clostridioforme 90A8.</title>
        <authorList>
            <consortium name="The Broad Institute Genome Sequencing Platform"/>
            <person name="Earl A."/>
            <person name="Ward D."/>
            <person name="Feldgarden M."/>
            <person name="Gevers D."/>
            <person name="Courvalin P."/>
            <person name="Lambert T."/>
            <person name="Walker B."/>
            <person name="Young S.K."/>
            <person name="Zeng Q."/>
            <person name="Gargeya S."/>
            <person name="Fitzgerald M."/>
            <person name="Haas B."/>
            <person name="Abouelleil A."/>
            <person name="Alvarado L."/>
            <person name="Arachchi H.M."/>
            <person name="Berlin A.M."/>
            <person name="Chapman S.B."/>
            <person name="Dewar J."/>
            <person name="Goldberg J."/>
            <person name="Griggs A."/>
            <person name="Gujja S."/>
            <person name="Hansen M."/>
            <person name="Howarth C."/>
            <person name="Imamovic A."/>
            <person name="Larimer J."/>
            <person name="McCowan C."/>
            <person name="Murphy C."/>
            <person name="Neiman D."/>
            <person name="Pearson M."/>
            <person name="Priest M."/>
            <person name="Roberts A."/>
            <person name="Saif S."/>
            <person name="Shea T."/>
            <person name="Sisk P."/>
            <person name="Sykes S."/>
            <person name="Wortman J."/>
            <person name="Nusbaum C."/>
            <person name="Birren B."/>
        </authorList>
    </citation>
    <scope>NUCLEOTIDE SEQUENCE [LARGE SCALE GENOMIC DNA]</scope>
    <source>
        <strain evidence="9 10">90A8</strain>
    </source>
</reference>
<comment type="caution">
    <text evidence="9">The sequence shown here is derived from an EMBL/GenBank/DDBJ whole genome shotgun (WGS) entry which is preliminary data.</text>
</comment>
<protein>
    <submittedName>
        <fullName evidence="9">ABC transporter permease</fullName>
    </submittedName>
</protein>
<dbReference type="InterPro" id="IPR050250">
    <property type="entry name" value="Macrolide_Exporter_MacB"/>
</dbReference>
<evidence type="ECO:0000256" key="7">
    <source>
        <dbReference type="SAM" id="Phobius"/>
    </source>
</evidence>
<sequence>MKSYLSLIPISAKVHRRQNRMTLLCIIFAVFMVTAVFSMAEMGARMEQARLAEKHDGFSISVLFNSTMGQTLLLSAGIIFLLILFAGVLMISSSLNSSVAQRTKFFGMMRCIGMSKKQIVRFVRLEALNWCKTAVPIGLALGVSASWILCGVLRYAVGEEFSNIPLFGISVIGIVSGIIVGVVTVLLAARSPANQAAKVSPVAAVSGNSEHGKMKNHTFHARSIKIETALGIHHATSAKKNLLLMTGSFALSIILFLSFTVLIDFVNHLMPQSAATSDIDISSSDGLNSIDNALAETLRGMNGVKQVYGRRGSFDIPAERDTGTMVSSTVDLVSFDDFDLDCLKKDGALRQGSNLSKVYGNSNYALAAWDKDSSWKIGDKILIGDEEIEIAGLLKYDPFSSNGLTNGKITLITSGQTFTRLTGITGYSLIMVQTTSQATDEDVSQLCNTAAESGNHFSDKRDQRTSGTYLAFVFCIYCFLGIITLVTVLNIVNSISMSVSAKIKQYGAMRAVGMDEQQITKMIFAEALTYAFWGGGIGCAIGLPFSKMLYDFLISDHFPYAVWSLPVRSLVIILLFVAFAATLAAYAPAKRIRNTSVTETINEL</sequence>